<reference evidence="1" key="2">
    <citation type="journal article" date="2015" name="Fish Shellfish Immunol.">
        <title>Early steps in the European eel (Anguilla anguilla)-Vibrio vulnificus interaction in the gills: Role of the RtxA13 toxin.</title>
        <authorList>
            <person name="Callol A."/>
            <person name="Pajuelo D."/>
            <person name="Ebbesson L."/>
            <person name="Teles M."/>
            <person name="MacKenzie S."/>
            <person name="Amaro C."/>
        </authorList>
    </citation>
    <scope>NUCLEOTIDE SEQUENCE</scope>
</reference>
<evidence type="ECO:0000313" key="1">
    <source>
        <dbReference type="EMBL" id="JAH81239.1"/>
    </source>
</evidence>
<protein>
    <submittedName>
        <fullName evidence="1">Uncharacterized protein</fullName>
    </submittedName>
</protein>
<accession>A0A0E9VT37</accession>
<reference evidence="1" key="1">
    <citation type="submission" date="2014-11" db="EMBL/GenBank/DDBJ databases">
        <authorList>
            <person name="Amaro Gonzalez C."/>
        </authorList>
    </citation>
    <scope>NUCLEOTIDE SEQUENCE</scope>
</reference>
<name>A0A0E9VT37_ANGAN</name>
<sequence length="22" mass="2687">MIFQIRTLNFCLLLTEKIVLMF</sequence>
<dbReference type="EMBL" id="GBXM01027338">
    <property type="protein sequence ID" value="JAH81239.1"/>
    <property type="molecule type" value="Transcribed_RNA"/>
</dbReference>
<dbReference type="AlphaFoldDB" id="A0A0E9VT37"/>
<organism evidence="1">
    <name type="scientific">Anguilla anguilla</name>
    <name type="common">European freshwater eel</name>
    <name type="synonym">Muraena anguilla</name>
    <dbReference type="NCBI Taxonomy" id="7936"/>
    <lineage>
        <taxon>Eukaryota</taxon>
        <taxon>Metazoa</taxon>
        <taxon>Chordata</taxon>
        <taxon>Craniata</taxon>
        <taxon>Vertebrata</taxon>
        <taxon>Euteleostomi</taxon>
        <taxon>Actinopterygii</taxon>
        <taxon>Neopterygii</taxon>
        <taxon>Teleostei</taxon>
        <taxon>Anguilliformes</taxon>
        <taxon>Anguillidae</taxon>
        <taxon>Anguilla</taxon>
    </lineage>
</organism>
<proteinExistence type="predicted"/>